<gene>
    <name evidence="1" type="ORF">GBA65_15405</name>
</gene>
<dbReference type="KEGG" id="rmar:GBA65_15405"/>
<evidence type="ECO:0000313" key="1">
    <source>
        <dbReference type="EMBL" id="QIN79686.1"/>
    </source>
</evidence>
<reference evidence="1 2" key="1">
    <citation type="submission" date="2019-10" db="EMBL/GenBank/DDBJ databases">
        <title>Rubrobacter sp nov SCSIO 52915 isolated from a deep-sea sediment in the South China Sea.</title>
        <authorList>
            <person name="Chen R.W."/>
        </authorList>
    </citation>
    <scope>NUCLEOTIDE SEQUENCE [LARGE SCALE GENOMIC DNA]</scope>
    <source>
        <strain evidence="1 2">SCSIO 52915</strain>
    </source>
</reference>
<protein>
    <submittedName>
        <fullName evidence="1">Uncharacterized protein</fullName>
    </submittedName>
</protein>
<dbReference type="RefSeq" id="WP_166397360.1">
    <property type="nucleotide sequence ID" value="NZ_CP045121.1"/>
</dbReference>
<keyword evidence="2" id="KW-1185">Reference proteome</keyword>
<evidence type="ECO:0000313" key="2">
    <source>
        <dbReference type="Proteomes" id="UP000502706"/>
    </source>
</evidence>
<dbReference type="AlphaFoldDB" id="A0A6G8PZQ5"/>
<sequence>MRILVANSPRMYRESLALSILRKRPGFEVLIADPEDLDGNLARIEPHVLVRDDDGVETDVPDGVLAWVGIAVKDHLNARIAVGGRISELHDASLEELLVALDEAARLLLSDEDAPREGPRSPSS</sequence>
<accession>A0A6G8PZQ5</accession>
<organism evidence="1 2">
    <name type="scientific">Rubrobacter marinus</name>
    <dbReference type="NCBI Taxonomy" id="2653852"/>
    <lineage>
        <taxon>Bacteria</taxon>
        <taxon>Bacillati</taxon>
        <taxon>Actinomycetota</taxon>
        <taxon>Rubrobacteria</taxon>
        <taxon>Rubrobacterales</taxon>
        <taxon>Rubrobacteraceae</taxon>
        <taxon>Rubrobacter</taxon>
    </lineage>
</organism>
<name>A0A6G8PZQ5_9ACTN</name>
<dbReference type="Proteomes" id="UP000502706">
    <property type="component" value="Chromosome"/>
</dbReference>
<proteinExistence type="predicted"/>
<dbReference type="EMBL" id="CP045121">
    <property type="protein sequence ID" value="QIN79686.1"/>
    <property type="molecule type" value="Genomic_DNA"/>
</dbReference>